<accession>A0ABP6QM92</accession>
<evidence type="ECO:0000256" key="1">
    <source>
        <dbReference type="ARBA" id="ARBA00003552"/>
    </source>
</evidence>
<keyword evidence="17" id="KW-1185">Reference proteome</keyword>
<evidence type="ECO:0000256" key="3">
    <source>
        <dbReference type="ARBA" id="ARBA00007379"/>
    </source>
</evidence>
<dbReference type="NCBIfam" id="NF038346">
    <property type="entry name" value="FtsX_actino"/>
    <property type="match status" value="1"/>
</dbReference>
<sequence>MRLHFVFQEIWIGLRRNLTMTISLVITVAIAMALFGTGMLLKKQVDSSKGYWYDKVEVSIYLCTKTSSEPKCSKKDATEDQIAELKDSLSKLPVVADVKFESKQEAFDRFQKLFSSSPGMSQATKVGDIPPSLRVKLKNPEKINDVISLGEASKGNGVDQVINERKLLEKLFKILNGLQWAALFIALIQVFASVLLVGNTVRLSAFNRRRETGIMRLVGASNMYIQLPFILEGAIAGLAGGIIAAVMLVGSKVLLIDRLEDSLGFASHLTWTQVAGVIIFSVAVGVLLCAGASFLTLRRYLKI</sequence>
<evidence type="ECO:0000256" key="6">
    <source>
        <dbReference type="ARBA" id="ARBA00022475"/>
    </source>
</evidence>
<feature type="domain" description="FtsX extracellular" evidence="15">
    <location>
        <begin position="56"/>
        <end position="161"/>
    </location>
</feature>
<evidence type="ECO:0000259" key="14">
    <source>
        <dbReference type="Pfam" id="PF02687"/>
    </source>
</evidence>
<dbReference type="PANTHER" id="PTHR47755:SF1">
    <property type="entry name" value="CELL DIVISION PROTEIN FTSX"/>
    <property type="match status" value="1"/>
</dbReference>
<evidence type="ECO:0000256" key="7">
    <source>
        <dbReference type="ARBA" id="ARBA00022618"/>
    </source>
</evidence>
<evidence type="ECO:0000313" key="16">
    <source>
        <dbReference type="EMBL" id="GAA3232277.1"/>
    </source>
</evidence>
<dbReference type="PIRSF" id="PIRSF003097">
    <property type="entry name" value="FtsX"/>
    <property type="match status" value="1"/>
</dbReference>
<feature type="transmembrane region" description="Helical" evidence="13">
    <location>
        <begin position="224"/>
        <end position="250"/>
    </location>
</feature>
<dbReference type="PANTHER" id="PTHR47755">
    <property type="entry name" value="CELL DIVISION PROTEIN FTSX"/>
    <property type="match status" value="1"/>
</dbReference>
<comment type="function">
    <text evidence="1">Part of the ABC transporter FtsEX involved in cellular division.</text>
</comment>
<comment type="subunit">
    <text evidence="4">Forms a membrane-associated complex with FtsE.</text>
</comment>
<name>A0ABP6QM92_9ACTN</name>
<dbReference type="Gene3D" id="3.30.70.3040">
    <property type="match status" value="1"/>
</dbReference>
<evidence type="ECO:0000256" key="5">
    <source>
        <dbReference type="ARBA" id="ARBA00021907"/>
    </source>
</evidence>
<dbReference type="InterPro" id="IPR040690">
    <property type="entry name" value="FtsX_ECD"/>
</dbReference>
<reference evidence="17" key="1">
    <citation type="journal article" date="2019" name="Int. J. Syst. Evol. Microbiol.">
        <title>The Global Catalogue of Microorganisms (GCM) 10K type strain sequencing project: providing services to taxonomists for standard genome sequencing and annotation.</title>
        <authorList>
            <consortium name="The Broad Institute Genomics Platform"/>
            <consortium name="The Broad Institute Genome Sequencing Center for Infectious Disease"/>
            <person name="Wu L."/>
            <person name="Ma J."/>
        </authorList>
    </citation>
    <scope>NUCLEOTIDE SEQUENCE [LARGE SCALE GENOMIC DNA]</scope>
    <source>
        <strain evidence="17">JCM 9377</strain>
    </source>
</reference>
<evidence type="ECO:0000256" key="2">
    <source>
        <dbReference type="ARBA" id="ARBA00004651"/>
    </source>
</evidence>
<dbReference type="Proteomes" id="UP001501237">
    <property type="component" value="Unassembled WGS sequence"/>
</dbReference>
<evidence type="ECO:0000256" key="9">
    <source>
        <dbReference type="ARBA" id="ARBA00022989"/>
    </source>
</evidence>
<organism evidence="16 17">
    <name type="scientific">Actinocorallia longicatena</name>
    <dbReference type="NCBI Taxonomy" id="111803"/>
    <lineage>
        <taxon>Bacteria</taxon>
        <taxon>Bacillati</taxon>
        <taxon>Actinomycetota</taxon>
        <taxon>Actinomycetes</taxon>
        <taxon>Streptosporangiales</taxon>
        <taxon>Thermomonosporaceae</taxon>
        <taxon>Actinocorallia</taxon>
    </lineage>
</organism>
<evidence type="ECO:0000313" key="17">
    <source>
        <dbReference type="Proteomes" id="UP001501237"/>
    </source>
</evidence>
<dbReference type="InterPro" id="IPR003838">
    <property type="entry name" value="ABC3_permease_C"/>
</dbReference>
<feature type="transmembrane region" description="Helical" evidence="13">
    <location>
        <begin position="180"/>
        <end position="203"/>
    </location>
</feature>
<dbReference type="Pfam" id="PF02687">
    <property type="entry name" value="FtsX"/>
    <property type="match status" value="1"/>
</dbReference>
<evidence type="ECO:0000256" key="8">
    <source>
        <dbReference type="ARBA" id="ARBA00022692"/>
    </source>
</evidence>
<dbReference type="EMBL" id="BAAAUV010000023">
    <property type="protein sequence ID" value="GAA3232277.1"/>
    <property type="molecule type" value="Genomic_DNA"/>
</dbReference>
<protein>
    <recommendedName>
        <fullName evidence="5 12">Cell division protein FtsX</fullName>
    </recommendedName>
</protein>
<evidence type="ECO:0000256" key="11">
    <source>
        <dbReference type="ARBA" id="ARBA00023306"/>
    </source>
</evidence>
<feature type="transmembrane region" description="Helical" evidence="13">
    <location>
        <begin position="270"/>
        <end position="297"/>
    </location>
</feature>
<keyword evidence="11 12" id="KW-0131">Cell cycle</keyword>
<keyword evidence="8 13" id="KW-0812">Transmembrane</keyword>
<evidence type="ECO:0000259" key="15">
    <source>
        <dbReference type="Pfam" id="PF18075"/>
    </source>
</evidence>
<keyword evidence="10 12" id="KW-0472">Membrane</keyword>
<dbReference type="InterPro" id="IPR004513">
    <property type="entry name" value="FtsX"/>
</dbReference>
<comment type="similarity">
    <text evidence="3 12">Belongs to the ABC-4 integral membrane protein family. FtsX subfamily.</text>
</comment>
<dbReference type="InterPro" id="IPR047929">
    <property type="entry name" value="FtsX_actino"/>
</dbReference>
<evidence type="ECO:0000256" key="13">
    <source>
        <dbReference type="SAM" id="Phobius"/>
    </source>
</evidence>
<keyword evidence="6 12" id="KW-1003">Cell membrane</keyword>
<feature type="transmembrane region" description="Helical" evidence="13">
    <location>
        <begin position="21"/>
        <end position="41"/>
    </location>
</feature>
<comment type="subcellular location">
    <subcellularLocation>
        <location evidence="2">Cell membrane</location>
        <topology evidence="2">Multi-pass membrane protein</topology>
    </subcellularLocation>
</comment>
<evidence type="ECO:0000256" key="4">
    <source>
        <dbReference type="ARBA" id="ARBA00011160"/>
    </source>
</evidence>
<evidence type="ECO:0000256" key="10">
    <source>
        <dbReference type="ARBA" id="ARBA00023136"/>
    </source>
</evidence>
<comment type="caution">
    <text evidence="16">The sequence shown here is derived from an EMBL/GenBank/DDBJ whole genome shotgun (WGS) entry which is preliminary data.</text>
</comment>
<evidence type="ECO:0000256" key="12">
    <source>
        <dbReference type="PIRNR" id="PIRNR003097"/>
    </source>
</evidence>
<gene>
    <name evidence="16" type="primary">ftsX</name>
    <name evidence="16" type="ORF">GCM10010468_63920</name>
</gene>
<dbReference type="Pfam" id="PF18075">
    <property type="entry name" value="FtsX_ECD"/>
    <property type="match status" value="1"/>
</dbReference>
<keyword evidence="7 12" id="KW-0132">Cell division</keyword>
<feature type="domain" description="ABC3 transporter permease C-terminal" evidence="14">
    <location>
        <begin position="184"/>
        <end position="303"/>
    </location>
</feature>
<dbReference type="RefSeq" id="WP_344835711.1">
    <property type="nucleotide sequence ID" value="NZ_BAAAUV010000023.1"/>
</dbReference>
<proteinExistence type="inferred from homology"/>
<keyword evidence="9 13" id="KW-1133">Transmembrane helix</keyword>